<sequence length="123" mass="14093">MVDRIRQLELLERIARLKAERQLKSFAVFNSYMVQARLRVEGLQAALAQSYDSTAPLSVPEARIANAQAGRAARELRHADHELQRLMPRFQIARRQAAQEFGRAEALLSLGRSEAQRLRKDRL</sequence>
<name>A0ABW4DT75_9RHOB</name>
<accession>A0ABW4DT75</accession>
<gene>
    <name evidence="1" type="ORF">ACFQ5P_03685</name>
</gene>
<dbReference type="Proteomes" id="UP001597302">
    <property type="component" value="Unassembled WGS sequence"/>
</dbReference>
<evidence type="ECO:0000313" key="1">
    <source>
        <dbReference type="EMBL" id="MFD1480389.1"/>
    </source>
</evidence>
<dbReference type="RefSeq" id="WP_131574877.1">
    <property type="nucleotide sequence ID" value="NZ_CBCSAJ010000058.1"/>
</dbReference>
<organism evidence="1 2">
    <name type="scientific">Paracoccus nototheniae</name>
    <dbReference type="NCBI Taxonomy" id="2489002"/>
    <lineage>
        <taxon>Bacteria</taxon>
        <taxon>Pseudomonadati</taxon>
        <taxon>Pseudomonadota</taxon>
        <taxon>Alphaproteobacteria</taxon>
        <taxon>Rhodobacterales</taxon>
        <taxon>Paracoccaceae</taxon>
        <taxon>Paracoccus</taxon>
    </lineage>
</organism>
<proteinExistence type="predicted"/>
<dbReference type="EMBL" id="JBHTOQ010000004">
    <property type="protein sequence ID" value="MFD1480389.1"/>
    <property type="molecule type" value="Genomic_DNA"/>
</dbReference>
<keyword evidence="2" id="KW-1185">Reference proteome</keyword>
<comment type="caution">
    <text evidence="1">The sequence shown here is derived from an EMBL/GenBank/DDBJ whole genome shotgun (WGS) entry which is preliminary data.</text>
</comment>
<evidence type="ECO:0000313" key="2">
    <source>
        <dbReference type="Proteomes" id="UP001597302"/>
    </source>
</evidence>
<protein>
    <recommendedName>
        <fullName evidence="3">Flagellar export protein FliJ</fullName>
    </recommendedName>
</protein>
<evidence type="ECO:0008006" key="3">
    <source>
        <dbReference type="Google" id="ProtNLM"/>
    </source>
</evidence>
<reference evidence="2" key="1">
    <citation type="journal article" date="2019" name="Int. J. Syst. Evol. Microbiol.">
        <title>The Global Catalogue of Microorganisms (GCM) 10K type strain sequencing project: providing services to taxonomists for standard genome sequencing and annotation.</title>
        <authorList>
            <consortium name="The Broad Institute Genomics Platform"/>
            <consortium name="The Broad Institute Genome Sequencing Center for Infectious Disease"/>
            <person name="Wu L."/>
            <person name="Ma J."/>
        </authorList>
    </citation>
    <scope>NUCLEOTIDE SEQUENCE [LARGE SCALE GENOMIC DNA]</scope>
    <source>
        <strain evidence="2">CCM 8875</strain>
    </source>
</reference>